<keyword evidence="2" id="KW-1185">Reference proteome</keyword>
<accession>A0A8T0HM96</accession>
<proteinExistence type="predicted"/>
<feature type="non-terminal residue" evidence="1">
    <location>
        <position position="71"/>
    </location>
</feature>
<evidence type="ECO:0000313" key="2">
    <source>
        <dbReference type="Proteomes" id="UP000822688"/>
    </source>
</evidence>
<dbReference type="EMBL" id="CM026426">
    <property type="protein sequence ID" value="KAG0571915.1"/>
    <property type="molecule type" value="Genomic_DNA"/>
</dbReference>
<name>A0A8T0HM96_CERPU</name>
<evidence type="ECO:0000313" key="1">
    <source>
        <dbReference type="EMBL" id="KAG0571915.1"/>
    </source>
</evidence>
<dbReference type="Proteomes" id="UP000822688">
    <property type="component" value="Chromosome V"/>
</dbReference>
<organism evidence="1 2">
    <name type="scientific">Ceratodon purpureus</name>
    <name type="common">Fire moss</name>
    <name type="synonym">Dicranum purpureum</name>
    <dbReference type="NCBI Taxonomy" id="3225"/>
    <lineage>
        <taxon>Eukaryota</taxon>
        <taxon>Viridiplantae</taxon>
        <taxon>Streptophyta</taxon>
        <taxon>Embryophyta</taxon>
        <taxon>Bryophyta</taxon>
        <taxon>Bryophytina</taxon>
        <taxon>Bryopsida</taxon>
        <taxon>Dicranidae</taxon>
        <taxon>Pseudoditrichales</taxon>
        <taxon>Ditrichaceae</taxon>
        <taxon>Ceratodon</taxon>
    </lineage>
</organism>
<protein>
    <submittedName>
        <fullName evidence="1">Uncharacterized protein</fullName>
    </submittedName>
</protein>
<sequence>MDVRDRVGRENRVASNPTWPAFARGTIGVSRCNLFTPLQKWEFDNGLPVDGVGDVKKWVVEVGLVGGENEE</sequence>
<gene>
    <name evidence="1" type="ORF">KC19_VG053300</name>
</gene>
<dbReference type="AlphaFoldDB" id="A0A8T0HM96"/>
<comment type="caution">
    <text evidence="1">The sequence shown here is derived from an EMBL/GenBank/DDBJ whole genome shotgun (WGS) entry which is preliminary data.</text>
</comment>
<reference evidence="1" key="1">
    <citation type="submission" date="2020-06" db="EMBL/GenBank/DDBJ databases">
        <title>WGS assembly of Ceratodon purpureus strain R40.</title>
        <authorList>
            <person name="Carey S.B."/>
            <person name="Jenkins J."/>
            <person name="Shu S."/>
            <person name="Lovell J.T."/>
            <person name="Sreedasyam A."/>
            <person name="Maumus F."/>
            <person name="Tiley G.P."/>
            <person name="Fernandez-Pozo N."/>
            <person name="Barry K."/>
            <person name="Chen C."/>
            <person name="Wang M."/>
            <person name="Lipzen A."/>
            <person name="Daum C."/>
            <person name="Saski C.A."/>
            <person name="Payton A.C."/>
            <person name="Mcbreen J.C."/>
            <person name="Conrad R.E."/>
            <person name="Kollar L.M."/>
            <person name="Olsson S."/>
            <person name="Huttunen S."/>
            <person name="Landis J.B."/>
            <person name="Wickett N.J."/>
            <person name="Johnson M.G."/>
            <person name="Rensing S.A."/>
            <person name="Grimwood J."/>
            <person name="Schmutz J."/>
            <person name="Mcdaniel S.F."/>
        </authorList>
    </citation>
    <scope>NUCLEOTIDE SEQUENCE</scope>
    <source>
        <strain evidence="1">R40</strain>
    </source>
</reference>